<dbReference type="Proteomes" id="UP001160519">
    <property type="component" value="Unassembled WGS sequence"/>
</dbReference>
<dbReference type="EMBL" id="JAQSDF010000034">
    <property type="protein sequence ID" value="MDI1231600.1"/>
    <property type="molecule type" value="Genomic_DNA"/>
</dbReference>
<keyword evidence="2" id="KW-1185">Reference proteome</keyword>
<name>A0AA43Q6F7_9GAMM</name>
<sequence>MIRLVPIIIFVLTLPTAHALDSVALDVRTLTGSQWRLENINITLTDLAQSPQKLALTIARLSLPKPFNDLNLVNIRCTAFTWQNKELLCKQGRAKMRSKHWQSPAANFSFQVTEKHSSFKLTGLQLAGGNIAVEGEERGEHWQLQINAKAVDGKLIQQLMPQEIFKLQAGKLDIKLTASGSHESVNKFAVTAGLNGLTGQTQDGRLATEALMVAATLNAQNNNGVWQWQTYVEFNGGALYLEPLYLEAAGQHSVLDARGDWDASNQRVEIHSASYQHSNVGALSGSATIQYKDGISLDKARLSLNSDNLQDFSAIYLKPFFEQTVLQGVTLAGHLTADFSINQQALTALAASFNHLDIKDEAGRGEVQGGAGRLNWSSDETFSQSSEIAWQQLRVRALPIGPSRLSFLGRAGDIKLLKKTRLPFLGGAIAVNHFSFQAKKQQEPEVFFEGDVSNVSLEQLSLALNWAPLSGTISGQIPRVEYSNKTLSLGGELIVKVFDGEIKISNLASSGLFTDFPKFHSDLEIDNLDLDQLTSKFEFGGITGKLSGYVRQLYMENWQPVTFYAWLGTPDDDDSRHRISQKAVKNIANIGGGGAADILSQSFLSFFETFGYDKLGLGCYLHDGVCQLMGVEATESGYAIITPGGLPRINVIGYNPRVDWNVLMERLKRITTSDEVIVE</sequence>
<organism evidence="1 2">
    <name type="scientific">Candidatus Methylobacter titanis</name>
    <dbReference type="NCBI Taxonomy" id="3053457"/>
    <lineage>
        <taxon>Bacteria</taxon>
        <taxon>Pseudomonadati</taxon>
        <taxon>Pseudomonadota</taxon>
        <taxon>Gammaproteobacteria</taxon>
        <taxon>Methylococcales</taxon>
        <taxon>Methylococcaceae</taxon>
        <taxon>Methylobacter</taxon>
    </lineage>
</organism>
<proteinExistence type="predicted"/>
<evidence type="ECO:0000313" key="1">
    <source>
        <dbReference type="EMBL" id="MDI1231600.1"/>
    </source>
</evidence>
<comment type="caution">
    <text evidence="1">The sequence shown here is derived from an EMBL/GenBank/DDBJ whole genome shotgun (WGS) entry which is preliminary data.</text>
</comment>
<gene>
    <name evidence="1" type="ORF">PSU93_10660</name>
</gene>
<reference evidence="1" key="1">
    <citation type="submission" date="2023-01" db="EMBL/GenBank/DDBJ databases">
        <title>Biogeochemical cycle of methane in antarctic sediments.</title>
        <authorList>
            <person name="Roldan D.M."/>
            <person name="Menes R.J."/>
        </authorList>
    </citation>
    <scope>NUCLEOTIDE SEQUENCE [LARGE SCALE GENOMIC DNA]</scope>
    <source>
        <strain evidence="1">K-2018 MAG008</strain>
    </source>
</reference>
<accession>A0AA43Q6F7</accession>
<dbReference type="AlphaFoldDB" id="A0AA43Q6F7"/>
<protein>
    <submittedName>
        <fullName evidence="1">C4-dicarboxylate ABC transporter</fullName>
    </submittedName>
</protein>
<evidence type="ECO:0000313" key="2">
    <source>
        <dbReference type="Proteomes" id="UP001160519"/>
    </source>
</evidence>